<feature type="compositionally biased region" description="Basic residues" evidence="1">
    <location>
        <begin position="7"/>
        <end position="19"/>
    </location>
</feature>
<dbReference type="AlphaFoldDB" id="A0AAN0JSA4"/>
<dbReference type="Proteomes" id="UP000007879">
    <property type="component" value="Unassembled WGS sequence"/>
</dbReference>
<feature type="region of interest" description="Disordered" evidence="1">
    <location>
        <begin position="1"/>
        <end position="75"/>
    </location>
</feature>
<evidence type="ECO:0000313" key="3">
    <source>
        <dbReference type="Proteomes" id="UP000007879"/>
    </source>
</evidence>
<proteinExistence type="predicted"/>
<feature type="compositionally biased region" description="Low complexity" evidence="1">
    <location>
        <begin position="20"/>
        <end position="47"/>
    </location>
</feature>
<accession>A0AAN0JSA4</accession>
<dbReference type="RefSeq" id="XP_019859745.1">
    <property type="nucleotide sequence ID" value="XM_020004186.1"/>
</dbReference>
<reference evidence="2" key="2">
    <citation type="submission" date="2024-06" db="UniProtKB">
        <authorList>
            <consortium name="EnsemblMetazoa"/>
        </authorList>
    </citation>
    <scope>IDENTIFICATION</scope>
</reference>
<feature type="compositionally biased region" description="Acidic residues" evidence="1">
    <location>
        <begin position="146"/>
        <end position="163"/>
    </location>
</feature>
<name>A0AAN0JSA4_AMPQE</name>
<evidence type="ECO:0000256" key="1">
    <source>
        <dbReference type="SAM" id="MobiDB-lite"/>
    </source>
</evidence>
<feature type="compositionally biased region" description="Basic and acidic residues" evidence="1">
    <location>
        <begin position="164"/>
        <end position="173"/>
    </location>
</feature>
<feature type="compositionally biased region" description="Gly residues" evidence="1">
    <location>
        <begin position="48"/>
        <end position="58"/>
    </location>
</feature>
<organism evidence="2 3">
    <name type="scientific">Amphimedon queenslandica</name>
    <name type="common">Sponge</name>
    <dbReference type="NCBI Taxonomy" id="400682"/>
    <lineage>
        <taxon>Eukaryota</taxon>
        <taxon>Metazoa</taxon>
        <taxon>Porifera</taxon>
        <taxon>Demospongiae</taxon>
        <taxon>Heteroscleromorpha</taxon>
        <taxon>Haplosclerida</taxon>
        <taxon>Niphatidae</taxon>
        <taxon>Amphimedon</taxon>
    </lineage>
</organism>
<evidence type="ECO:0000313" key="2">
    <source>
        <dbReference type="EnsemblMetazoa" id="XP_019859745.1"/>
    </source>
</evidence>
<keyword evidence="3" id="KW-1185">Reference proteome</keyword>
<sequence>MNVWRVMNKRKKQEKRKHASVSSVPDSFSVPSASGSSVSSSQSSTGLHTGGITTGGATGLYHHNAPNSTSLKVQEPPAHHIVHVQTPPRRDSGHSPSHHPNQEVWASKVNGSAPSFTLGTLSPNPHLPKVESNIRILLEDKCSSAEPEDEEIDGVEEGEEEYEEKLKEDKPGDAEDPEVIEVEEEDQVGEKLRQLIEIVEVCLTSNQGMQSTELTRASLNLLKTYK</sequence>
<feature type="region of interest" description="Disordered" evidence="1">
    <location>
        <begin position="143"/>
        <end position="178"/>
    </location>
</feature>
<reference evidence="3" key="1">
    <citation type="journal article" date="2010" name="Nature">
        <title>The Amphimedon queenslandica genome and the evolution of animal complexity.</title>
        <authorList>
            <person name="Srivastava M."/>
            <person name="Simakov O."/>
            <person name="Chapman J."/>
            <person name="Fahey B."/>
            <person name="Gauthier M.E."/>
            <person name="Mitros T."/>
            <person name="Richards G.S."/>
            <person name="Conaco C."/>
            <person name="Dacre M."/>
            <person name="Hellsten U."/>
            <person name="Larroux C."/>
            <person name="Putnam N.H."/>
            <person name="Stanke M."/>
            <person name="Adamska M."/>
            <person name="Darling A."/>
            <person name="Degnan S.M."/>
            <person name="Oakley T.H."/>
            <person name="Plachetzki D.C."/>
            <person name="Zhai Y."/>
            <person name="Adamski M."/>
            <person name="Calcino A."/>
            <person name="Cummins S.F."/>
            <person name="Goodstein D.M."/>
            <person name="Harris C."/>
            <person name="Jackson D.J."/>
            <person name="Leys S.P."/>
            <person name="Shu S."/>
            <person name="Woodcroft B.J."/>
            <person name="Vervoort M."/>
            <person name="Kosik K.S."/>
            <person name="Manning G."/>
            <person name="Degnan B.M."/>
            <person name="Rokhsar D.S."/>
        </authorList>
    </citation>
    <scope>NUCLEOTIDE SEQUENCE [LARGE SCALE GENOMIC DNA]</scope>
</reference>
<protein>
    <submittedName>
        <fullName evidence="2">Uncharacterized protein</fullName>
    </submittedName>
</protein>
<dbReference type="KEGG" id="aqu:105314890"/>
<dbReference type="EnsemblMetazoa" id="XM_020004186.1">
    <property type="protein sequence ID" value="XP_019859745.1"/>
    <property type="gene ID" value="LOC105314890"/>
</dbReference>
<dbReference type="GeneID" id="105314890"/>